<organism evidence="3 4">
    <name type="scientific">Mycena rosella</name>
    <name type="common">Pink bonnet</name>
    <name type="synonym">Agaricus rosellus</name>
    <dbReference type="NCBI Taxonomy" id="1033263"/>
    <lineage>
        <taxon>Eukaryota</taxon>
        <taxon>Fungi</taxon>
        <taxon>Dikarya</taxon>
        <taxon>Basidiomycota</taxon>
        <taxon>Agaricomycotina</taxon>
        <taxon>Agaricomycetes</taxon>
        <taxon>Agaricomycetidae</taxon>
        <taxon>Agaricales</taxon>
        <taxon>Marasmiineae</taxon>
        <taxon>Mycenaceae</taxon>
        <taxon>Mycena</taxon>
    </lineage>
</organism>
<gene>
    <name evidence="3" type="ORF">B0H17DRAFT_1075519</name>
</gene>
<accession>A0AAD7G9V2</accession>
<feature type="non-terminal residue" evidence="3">
    <location>
        <position position="230"/>
    </location>
</feature>
<feature type="coiled-coil region" evidence="1">
    <location>
        <begin position="50"/>
        <end position="89"/>
    </location>
</feature>
<evidence type="ECO:0000313" key="3">
    <source>
        <dbReference type="EMBL" id="KAJ7681735.1"/>
    </source>
</evidence>
<sequence length="230" mass="25273">MMKTSGAFRRTGSRPFAVSGSSCRLTPTSLVVVEENDIQIAAVTYIEETVDESLAALRAVEDELETLAVEAEEKNVEKTIEEKEIEKNVEVEENIELLAVPQEPPPTYDWDRAPSYEEFASGAPPEPLFAARPASPTHGSSRFIPSHPSLLIHLRSGPPAPVARGRRGPHRRRTLLSCTRVSPPPARPALFPPRGWRSVPPDRGRLARRHASPSPPQTAPARAYDRGRAP</sequence>
<feature type="compositionally biased region" description="Pro residues" evidence="2">
    <location>
        <begin position="182"/>
        <end position="191"/>
    </location>
</feature>
<keyword evidence="1" id="KW-0175">Coiled coil</keyword>
<evidence type="ECO:0000256" key="2">
    <source>
        <dbReference type="SAM" id="MobiDB-lite"/>
    </source>
</evidence>
<proteinExistence type="predicted"/>
<dbReference type="EMBL" id="JARKIE010000114">
    <property type="protein sequence ID" value="KAJ7681735.1"/>
    <property type="molecule type" value="Genomic_DNA"/>
</dbReference>
<feature type="compositionally biased region" description="Basic residues" evidence="2">
    <location>
        <begin position="164"/>
        <end position="174"/>
    </location>
</feature>
<dbReference type="Proteomes" id="UP001221757">
    <property type="component" value="Unassembled WGS sequence"/>
</dbReference>
<feature type="region of interest" description="Disordered" evidence="2">
    <location>
        <begin position="1"/>
        <end position="21"/>
    </location>
</feature>
<evidence type="ECO:0000313" key="4">
    <source>
        <dbReference type="Proteomes" id="UP001221757"/>
    </source>
</evidence>
<evidence type="ECO:0000256" key="1">
    <source>
        <dbReference type="SAM" id="Coils"/>
    </source>
</evidence>
<protein>
    <submittedName>
        <fullName evidence="3">Uncharacterized protein</fullName>
    </submittedName>
</protein>
<name>A0AAD7G9V2_MYCRO</name>
<feature type="region of interest" description="Disordered" evidence="2">
    <location>
        <begin position="154"/>
        <end position="230"/>
    </location>
</feature>
<comment type="caution">
    <text evidence="3">The sequence shown here is derived from an EMBL/GenBank/DDBJ whole genome shotgun (WGS) entry which is preliminary data.</text>
</comment>
<keyword evidence="4" id="KW-1185">Reference proteome</keyword>
<dbReference type="AlphaFoldDB" id="A0AAD7G9V2"/>
<reference evidence="3" key="1">
    <citation type="submission" date="2023-03" db="EMBL/GenBank/DDBJ databases">
        <title>Massive genome expansion in bonnet fungi (Mycena s.s.) driven by repeated elements and novel gene families across ecological guilds.</title>
        <authorList>
            <consortium name="Lawrence Berkeley National Laboratory"/>
            <person name="Harder C.B."/>
            <person name="Miyauchi S."/>
            <person name="Viragh M."/>
            <person name="Kuo A."/>
            <person name="Thoen E."/>
            <person name="Andreopoulos B."/>
            <person name="Lu D."/>
            <person name="Skrede I."/>
            <person name="Drula E."/>
            <person name="Henrissat B."/>
            <person name="Morin E."/>
            <person name="Kohler A."/>
            <person name="Barry K."/>
            <person name="LaButti K."/>
            <person name="Morin E."/>
            <person name="Salamov A."/>
            <person name="Lipzen A."/>
            <person name="Mereny Z."/>
            <person name="Hegedus B."/>
            <person name="Baldrian P."/>
            <person name="Stursova M."/>
            <person name="Weitz H."/>
            <person name="Taylor A."/>
            <person name="Grigoriev I.V."/>
            <person name="Nagy L.G."/>
            <person name="Martin F."/>
            <person name="Kauserud H."/>
        </authorList>
    </citation>
    <scope>NUCLEOTIDE SEQUENCE</scope>
    <source>
        <strain evidence="3">CBHHK067</strain>
    </source>
</reference>